<name>A0ACB8V4T2_9EURO</name>
<reference evidence="1" key="1">
    <citation type="journal article" date="2022" name="bioRxiv">
        <title>Population genetic analysis of Ophidiomyces ophidiicola, the causative agent of snake fungal disease, indicates recent introductions to the USA.</title>
        <authorList>
            <person name="Ladner J.T."/>
            <person name="Palmer J.M."/>
            <person name="Ettinger C.L."/>
            <person name="Stajich J.E."/>
            <person name="Farrell T.M."/>
            <person name="Glorioso B.M."/>
            <person name="Lawson B."/>
            <person name="Price S.J."/>
            <person name="Stengle A.G."/>
            <person name="Grear D.A."/>
            <person name="Lorch J.M."/>
        </authorList>
    </citation>
    <scope>NUCLEOTIDE SEQUENCE</scope>
    <source>
        <strain evidence="1">NWHC 24266-5</strain>
    </source>
</reference>
<organism evidence="1">
    <name type="scientific">Ophidiomyces ophidiicola</name>
    <dbReference type="NCBI Taxonomy" id="1387563"/>
    <lineage>
        <taxon>Eukaryota</taxon>
        <taxon>Fungi</taxon>
        <taxon>Dikarya</taxon>
        <taxon>Ascomycota</taxon>
        <taxon>Pezizomycotina</taxon>
        <taxon>Eurotiomycetes</taxon>
        <taxon>Eurotiomycetidae</taxon>
        <taxon>Onygenales</taxon>
        <taxon>Onygenaceae</taxon>
        <taxon>Ophidiomyces</taxon>
    </lineage>
</organism>
<evidence type="ECO:0000313" key="1">
    <source>
        <dbReference type="EMBL" id="KAI2392698.1"/>
    </source>
</evidence>
<dbReference type="EMBL" id="JALBCA010000005">
    <property type="protein sequence ID" value="KAI2392698.1"/>
    <property type="molecule type" value="Genomic_DNA"/>
</dbReference>
<protein>
    <submittedName>
        <fullName evidence="1">Uncharacterized protein</fullName>
    </submittedName>
</protein>
<accession>A0ACB8V4T2</accession>
<proteinExistence type="predicted"/>
<gene>
    <name evidence="1" type="ORF">LOY88_000494</name>
</gene>
<sequence length="603" mass="68555">MSEKSWDFNPAALKAKYAAERTKRIRKEGVHQYQTAEGTLRHFTDDPYVEPGFHRPPVTEDVNVLIIGGGFAGQLAAVRLLERGVKDFRIVEKAGDFGGTWYWNRYPGVSCDIESFVYLPLLEEMEYMPSKNYIDGQEIFKYTRMIGCRYGLYEKTLFQTVVTQVFWNKSKSTWIANTTRRDIIRATFIVMASGILSKAKLPGVPGIEKFKGRSFHTSRWDYQFTGGDHNGGLKNLASKRVGLIGTGASSVQVVPHLAHSAAHLYVFQRTPVGPVEALDYPAKLTREIKLPPGWQKKRREQYNLMIEGIRKDIMFDNDIAGDIFYNLSRHRIARMLNTNDDDMISAERRLIDFMRMEKLRKRISAIVKDPVIAEKLKPWYGQMCKRSCFDKGYLPSFNRPNVTLVDTNGNGVQEITKDGVIANGEKYVLDCIIYATGFEVGTDFSRRLGAVIVGEKGETLSDHWKNGVRTYHGMYTRGFPNCFIMNMMQFAYSPNFSVMIEEQSIHIAHIVSEASKQGICTVQPTEKAEEEWVESVVQYAARIQSTECTPAYANFEGATDRVTLQQGAYSHSISTFTKMLEEWRADGRFQGLECGFKKTRPGL</sequence>
<comment type="caution">
    <text evidence="1">The sequence shown here is derived from an EMBL/GenBank/DDBJ whole genome shotgun (WGS) entry which is preliminary data.</text>
</comment>